<evidence type="ECO:0000313" key="3">
    <source>
        <dbReference type="Proteomes" id="UP001179121"/>
    </source>
</evidence>
<dbReference type="AlphaFoldDB" id="A0AA86TBF7"/>
<evidence type="ECO:0000313" key="2">
    <source>
        <dbReference type="EMBL" id="CAI4033903.1"/>
    </source>
</evidence>
<accession>A0AA86TBF7</accession>
<dbReference type="InterPro" id="IPR047706">
    <property type="entry name" value="BCAM0308-like"/>
</dbReference>
<dbReference type="NCBIfam" id="NF040826">
    <property type="entry name" value="lxa_BCAM0308"/>
    <property type="match status" value="1"/>
</dbReference>
<dbReference type="EMBL" id="OX365700">
    <property type="protein sequence ID" value="CAI4033903.1"/>
    <property type="molecule type" value="Genomic_DNA"/>
</dbReference>
<protein>
    <submittedName>
        <fullName evidence="2">NMD3 domain-containing protein</fullName>
    </submittedName>
</protein>
<gene>
    <name evidence="2" type="ORF">DNFV4_04345</name>
</gene>
<dbReference type="KEGG" id="nti:DNFV4_04345"/>
<keyword evidence="3" id="KW-1185">Reference proteome</keyword>
<feature type="compositionally biased region" description="Basic and acidic residues" evidence="1">
    <location>
        <begin position="13"/>
        <end position="28"/>
    </location>
</feature>
<sequence>MKAKTAAASGRPARRDRDVREYEHDTYKTKRKLKEPTACPQCGAVFHRGRWSWGPKPENAHEALCPACQRIEDKYPKGLVTLMGPYLPSHEHELVGLIRNAEASEKEEHPLSRIMAIEKKKDKVVISTTDSHLARRIGSALKDAHQGELDVHYNKAEDFVRVQWTR</sequence>
<proteinExistence type="predicted"/>
<evidence type="ECO:0000256" key="1">
    <source>
        <dbReference type="SAM" id="MobiDB-lite"/>
    </source>
</evidence>
<dbReference type="RefSeq" id="WP_289271327.1">
    <property type="nucleotide sequence ID" value="NZ_OX365700.1"/>
</dbReference>
<reference evidence="2" key="1">
    <citation type="submission" date="2022-10" db="EMBL/GenBank/DDBJ databases">
        <authorList>
            <person name="Koch H."/>
        </authorList>
    </citation>
    <scope>NUCLEOTIDE SEQUENCE</scope>
    <source>
        <strain evidence="2">DNF</strain>
    </source>
</reference>
<name>A0AA86TBF7_9BACT</name>
<organism evidence="2 3">
    <name type="scientific">Nitrospira tepida</name>
    <dbReference type="NCBI Taxonomy" id="2973512"/>
    <lineage>
        <taxon>Bacteria</taxon>
        <taxon>Pseudomonadati</taxon>
        <taxon>Nitrospirota</taxon>
        <taxon>Nitrospiria</taxon>
        <taxon>Nitrospirales</taxon>
        <taxon>Nitrospiraceae</taxon>
        <taxon>Nitrospira</taxon>
    </lineage>
</organism>
<dbReference type="Proteomes" id="UP001179121">
    <property type="component" value="Chromosome"/>
</dbReference>
<feature type="region of interest" description="Disordered" evidence="1">
    <location>
        <begin position="1"/>
        <end position="29"/>
    </location>
</feature>